<feature type="non-terminal residue" evidence="2">
    <location>
        <position position="1"/>
    </location>
</feature>
<sequence length="331" mass="36659">LSETENMCSRPEFHALFESSTAADQDPAVFTLSGVDRGGREFTLPRGPAFDVGTRGIYRPIIPPPLHALHCVLSLDGLRTAFGTETRSVDGFKHVLNASDMLLMLFDFAPQYQKLPLGVLLHALLTAFSLSLRHPDSAPHKQKTTAPSVHNGKGRRPIYPDARLRLRMARVRSSPRHHRMGVDSQSAALGTALTTPHDDFWPRTTSQPHRLSFQIEKNKTESPRCRSAPTSPRSAGEVAVIRHRAPLTPVLQTKPFQTKARQTDPNQTERPPSLDIRRSPRPVRRPSADPVLPQPMSFTSSDVAVFLSARRDEASANDTPGSQIEELMTPK</sequence>
<proteinExistence type="predicted"/>
<accession>K0TQP7</accession>
<dbReference type="Proteomes" id="UP000266841">
    <property type="component" value="Unassembled WGS sequence"/>
</dbReference>
<organism evidence="2 3">
    <name type="scientific">Thalassiosira oceanica</name>
    <name type="common">Marine diatom</name>
    <dbReference type="NCBI Taxonomy" id="159749"/>
    <lineage>
        <taxon>Eukaryota</taxon>
        <taxon>Sar</taxon>
        <taxon>Stramenopiles</taxon>
        <taxon>Ochrophyta</taxon>
        <taxon>Bacillariophyta</taxon>
        <taxon>Coscinodiscophyceae</taxon>
        <taxon>Thalassiosirophycidae</taxon>
        <taxon>Thalassiosirales</taxon>
        <taxon>Thalassiosiraceae</taxon>
        <taxon>Thalassiosira</taxon>
    </lineage>
</organism>
<reference evidence="2 3" key="1">
    <citation type="journal article" date="2012" name="Genome Biol.">
        <title>Genome and low-iron response of an oceanic diatom adapted to chronic iron limitation.</title>
        <authorList>
            <person name="Lommer M."/>
            <person name="Specht M."/>
            <person name="Roy A.S."/>
            <person name="Kraemer L."/>
            <person name="Andreson R."/>
            <person name="Gutowska M.A."/>
            <person name="Wolf J."/>
            <person name="Bergner S.V."/>
            <person name="Schilhabel M.B."/>
            <person name="Klostermeier U.C."/>
            <person name="Beiko R.G."/>
            <person name="Rosenstiel P."/>
            <person name="Hippler M."/>
            <person name="Laroche J."/>
        </authorList>
    </citation>
    <scope>NUCLEOTIDE SEQUENCE [LARGE SCALE GENOMIC DNA]</scope>
    <source>
        <strain evidence="2 3">CCMP1005</strain>
    </source>
</reference>
<evidence type="ECO:0000313" key="3">
    <source>
        <dbReference type="Proteomes" id="UP000266841"/>
    </source>
</evidence>
<protein>
    <submittedName>
        <fullName evidence="2">Uncharacterized protein</fullName>
    </submittedName>
</protein>
<dbReference type="AlphaFoldDB" id="K0TQP7"/>
<evidence type="ECO:0000313" key="2">
    <source>
        <dbReference type="EMBL" id="EJK76417.1"/>
    </source>
</evidence>
<evidence type="ECO:0000256" key="1">
    <source>
        <dbReference type="SAM" id="MobiDB-lite"/>
    </source>
</evidence>
<dbReference type="EMBL" id="AGNL01002178">
    <property type="protein sequence ID" value="EJK76417.1"/>
    <property type="molecule type" value="Genomic_DNA"/>
</dbReference>
<name>K0TQP7_THAOC</name>
<keyword evidence="3" id="KW-1185">Reference proteome</keyword>
<feature type="region of interest" description="Disordered" evidence="1">
    <location>
        <begin position="136"/>
        <end position="157"/>
    </location>
</feature>
<gene>
    <name evidence="2" type="ORF">THAOC_01820</name>
</gene>
<feature type="region of interest" description="Disordered" evidence="1">
    <location>
        <begin position="194"/>
        <end position="331"/>
    </location>
</feature>
<comment type="caution">
    <text evidence="2">The sequence shown here is derived from an EMBL/GenBank/DDBJ whole genome shotgun (WGS) entry which is preliminary data.</text>
</comment>
<feature type="compositionally biased region" description="Polar residues" evidence="1">
    <location>
        <begin position="250"/>
        <end position="270"/>
    </location>
</feature>